<dbReference type="InterPro" id="IPR001398">
    <property type="entry name" value="Macrophage_inhib_fac"/>
</dbReference>
<dbReference type="GO" id="GO:0016787">
    <property type="term" value="F:hydrolase activity"/>
    <property type="evidence" value="ECO:0007669"/>
    <property type="project" value="UniProtKB-KW"/>
</dbReference>
<dbReference type="SUPFAM" id="SSF55331">
    <property type="entry name" value="Tautomerase/MIF"/>
    <property type="match status" value="1"/>
</dbReference>
<dbReference type="OrthoDB" id="2155246at2759"/>
<dbReference type="EC" id="3.1.3.84" evidence="3"/>
<dbReference type="SUPFAM" id="SSF52949">
    <property type="entry name" value="Macro domain-like"/>
    <property type="match status" value="1"/>
</dbReference>
<protein>
    <submittedName>
        <fullName evidence="3">ADP-ribose 1''-phosphate phosphatase</fullName>
        <ecNumber evidence="3">3.1.3.84</ecNumber>
    </submittedName>
</protein>
<evidence type="ECO:0000313" key="3">
    <source>
        <dbReference type="EMBL" id="KKA24674.1"/>
    </source>
</evidence>
<keyword evidence="4" id="KW-1185">Reference proteome</keyword>
<dbReference type="PANTHER" id="PTHR12521:SF0">
    <property type="entry name" value="ADP-RIBOSE GLYCOHYDROLASE OARD1"/>
    <property type="match status" value="1"/>
</dbReference>
<dbReference type="InterPro" id="IPR043472">
    <property type="entry name" value="Macro_dom-like"/>
</dbReference>
<name>A0A0F4Z2E0_RASE3</name>
<evidence type="ECO:0000256" key="2">
    <source>
        <dbReference type="SAM" id="MobiDB-lite"/>
    </source>
</evidence>
<dbReference type="EMBL" id="LASV01000052">
    <property type="protein sequence ID" value="KKA24674.1"/>
    <property type="molecule type" value="Genomic_DNA"/>
</dbReference>
<dbReference type="Gene3D" id="3.40.220.10">
    <property type="entry name" value="Leucine Aminopeptidase, subunit E, domain 1"/>
    <property type="match status" value="1"/>
</dbReference>
<feature type="compositionally biased region" description="Low complexity" evidence="2">
    <location>
        <begin position="235"/>
        <end position="251"/>
    </location>
</feature>
<organism evidence="3 4">
    <name type="scientific">Rasamsonia emersonii (strain ATCC 16479 / CBS 393.64 / IMI 116815)</name>
    <dbReference type="NCBI Taxonomy" id="1408163"/>
    <lineage>
        <taxon>Eukaryota</taxon>
        <taxon>Fungi</taxon>
        <taxon>Dikarya</taxon>
        <taxon>Ascomycota</taxon>
        <taxon>Pezizomycotina</taxon>
        <taxon>Eurotiomycetes</taxon>
        <taxon>Eurotiomycetidae</taxon>
        <taxon>Eurotiales</taxon>
        <taxon>Trichocomaceae</taxon>
        <taxon>Rasamsonia</taxon>
    </lineage>
</organism>
<feature type="compositionally biased region" description="Basic and acidic residues" evidence="2">
    <location>
        <begin position="471"/>
        <end position="486"/>
    </location>
</feature>
<dbReference type="Gene3D" id="3.30.429.10">
    <property type="entry name" value="Macrophage Migration Inhibitory Factor"/>
    <property type="match status" value="1"/>
</dbReference>
<dbReference type="PANTHER" id="PTHR12521">
    <property type="entry name" value="PROTEIN C6ORF130"/>
    <property type="match status" value="1"/>
</dbReference>
<proteinExistence type="inferred from homology"/>
<sequence>MSSSQSKQADDDIIREITPEDPVFGYLHGEPADPAKREEYQKRSQYFEDAFAVREPYNSPRNRVNMEAVIIVEIKVDVLVKPHQRMELLSVLSARLAEIFQRPENSILVTLEPDAGIRFGGVPDPAYLITVSALASMFAPLTNVHTTAMLQSEMRDVLAIPDNRGVVRYVPIKEENLATGGTTMKAAIEELERAAKAEHPGVVKNLSRSMSKRLLRSKRSNSSPGVLPTLPETPVPAITETAETTETTETAKSVGTPAPPAPANKPDQQKESSFAKRARSIHYNSGVGGLHGFSFPVGREFFRPLGSTSFPSYLQNGLIPYFFKNKTASEMCLSYKTNKTKPEMDSAATGKSNITEIEGDLFDAPDGAVLIHACNCQGSWGAGIAKSFKKKYPAAFEIYRSHCMDLLSHPEYVVHSYDNGDESTGSPARRRKVQLPLGTALIIPPQEEDYTPGMRPPPWKRRKKTKTSSSKAEEAPAKGETADSDSPKKKHWIVCLFTSWNFGRHVSTPDTILENTRWAVEDMKKQLAELRDDPARRPGELWSCRFNSGLFGVKWEETRKVLEESGFEITVVRPPGEE</sequence>
<accession>A0A0F4Z2E0</accession>
<evidence type="ECO:0000313" key="4">
    <source>
        <dbReference type="Proteomes" id="UP000053958"/>
    </source>
</evidence>
<comment type="caution">
    <text evidence="3">The sequence shown here is derived from an EMBL/GenBank/DDBJ whole genome shotgun (WGS) entry which is preliminary data.</text>
</comment>
<dbReference type="AlphaFoldDB" id="A0A0F4Z2E0"/>
<comment type="similarity">
    <text evidence="1">Belongs to the MIF family.</text>
</comment>
<dbReference type="InterPro" id="IPR050892">
    <property type="entry name" value="ADP-ribose_metab_enzymes"/>
</dbReference>
<feature type="region of interest" description="Disordered" evidence="2">
    <location>
        <begin position="198"/>
        <end position="277"/>
    </location>
</feature>
<dbReference type="GO" id="GO:0140291">
    <property type="term" value="P:peptidyl-glutamate ADP-deribosylation"/>
    <property type="evidence" value="ECO:0007669"/>
    <property type="project" value="TreeGrafter"/>
</dbReference>
<dbReference type="InterPro" id="IPR014347">
    <property type="entry name" value="Tautomerase/MIF_sf"/>
</dbReference>
<dbReference type="GeneID" id="25313632"/>
<gene>
    <name evidence="3" type="ORF">T310_1281</name>
</gene>
<reference evidence="3 4" key="1">
    <citation type="submission" date="2015-04" db="EMBL/GenBank/DDBJ databases">
        <authorList>
            <person name="Heijne W.H."/>
            <person name="Fedorova N.D."/>
            <person name="Nierman W.C."/>
            <person name="Vollebregt A.W."/>
            <person name="Zhao Z."/>
            <person name="Wu L."/>
            <person name="Kumar M."/>
            <person name="Stam H."/>
            <person name="van den Berg M.A."/>
            <person name="Pel H.J."/>
        </authorList>
    </citation>
    <scope>NUCLEOTIDE SEQUENCE [LARGE SCALE GENOMIC DNA]</scope>
    <source>
        <strain evidence="3 4">CBS 393.64</strain>
    </source>
</reference>
<keyword evidence="3" id="KW-0378">Hydrolase</keyword>
<feature type="compositionally biased region" description="Basic residues" evidence="2">
    <location>
        <begin position="210"/>
        <end position="219"/>
    </location>
</feature>
<dbReference type="Proteomes" id="UP000053958">
    <property type="component" value="Unassembled WGS sequence"/>
</dbReference>
<feature type="region of interest" description="Disordered" evidence="2">
    <location>
        <begin position="445"/>
        <end position="486"/>
    </location>
</feature>
<evidence type="ECO:0000256" key="1">
    <source>
        <dbReference type="ARBA" id="ARBA00005851"/>
    </source>
</evidence>
<dbReference type="Pfam" id="PF01187">
    <property type="entry name" value="MIF"/>
    <property type="match status" value="1"/>
</dbReference>
<dbReference type="STRING" id="1408163.A0A0F4Z2E0"/>
<dbReference type="RefSeq" id="XP_013331286.1">
    <property type="nucleotide sequence ID" value="XM_013475832.1"/>
</dbReference>